<feature type="transmembrane region" description="Helical" evidence="1">
    <location>
        <begin position="20"/>
        <end position="38"/>
    </location>
</feature>
<name>A0ABV9XC07_9ACTN</name>
<evidence type="ECO:0000256" key="1">
    <source>
        <dbReference type="SAM" id="Phobius"/>
    </source>
</evidence>
<keyword evidence="3" id="KW-1185">Reference proteome</keyword>
<keyword evidence="1" id="KW-1133">Transmembrane helix</keyword>
<feature type="transmembrane region" description="Helical" evidence="1">
    <location>
        <begin position="50"/>
        <end position="68"/>
    </location>
</feature>
<evidence type="ECO:0008006" key="4">
    <source>
        <dbReference type="Google" id="ProtNLM"/>
    </source>
</evidence>
<feature type="transmembrane region" description="Helical" evidence="1">
    <location>
        <begin position="114"/>
        <end position="138"/>
    </location>
</feature>
<dbReference type="EMBL" id="JBHSJD010000007">
    <property type="protein sequence ID" value="MFC5022706.1"/>
    <property type="molecule type" value="Genomic_DNA"/>
</dbReference>
<evidence type="ECO:0000313" key="2">
    <source>
        <dbReference type="EMBL" id="MFC5022706.1"/>
    </source>
</evidence>
<dbReference type="RefSeq" id="WP_345690615.1">
    <property type="nucleotide sequence ID" value="NZ_BAABIT010000001.1"/>
</dbReference>
<organism evidence="2 3">
    <name type="scientific">Streptomyces coeruleoprunus</name>
    <dbReference type="NCBI Taxonomy" id="285563"/>
    <lineage>
        <taxon>Bacteria</taxon>
        <taxon>Bacillati</taxon>
        <taxon>Actinomycetota</taxon>
        <taxon>Actinomycetes</taxon>
        <taxon>Kitasatosporales</taxon>
        <taxon>Streptomycetaceae</taxon>
        <taxon>Streptomyces</taxon>
    </lineage>
</organism>
<dbReference type="Proteomes" id="UP001595829">
    <property type="component" value="Unassembled WGS sequence"/>
</dbReference>
<reference evidence="3" key="1">
    <citation type="journal article" date="2019" name="Int. J. Syst. Evol. Microbiol.">
        <title>The Global Catalogue of Microorganisms (GCM) 10K type strain sequencing project: providing services to taxonomists for standard genome sequencing and annotation.</title>
        <authorList>
            <consortium name="The Broad Institute Genomics Platform"/>
            <consortium name="The Broad Institute Genome Sequencing Center for Infectious Disease"/>
            <person name="Wu L."/>
            <person name="Ma J."/>
        </authorList>
    </citation>
    <scope>NUCLEOTIDE SEQUENCE [LARGE SCALE GENOMIC DNA]</scope>
    <source>
        <strain evidence="3">CGMCC 4.1648</strain>
    </source>
</reference>
<protein>
    <recommendedName>
        <fullName evidence="4">Integral membrane protein</fullName>
    </recommendedName>
</protein>
<keyword evidence="1" id="KW-0472">Membrane</keyword>
<proteinExistence type="predicted"/>
<keyword evidence="1" id="KW-0812">Transmembrane</keyword>
<sequence length="140" mass="14290">MTVPVALVTKKVPLTSEHALSFLAAGCCAVLSAVVYLGSMTYTLAHHRHWAGAAAFLVSAAFALVALLSTVPHLANEAAVTASVFPRAMMWGTSGILAALQIIAAVLGEARFSLSSLIGTVTVLAVACFGEMAGFSLAEA</sequence>
<feature type="transmembrane region" description="Helical" evidence="1">
    <location>
        <begin position="88"/>
        <end position="107"/>
    </location>
</feature>
<accession>A0ABV9XC07</accession>
<evidence type="ECO:0000313" key="3">
    <source>
        <dbReference type="Proteomes" id="UP001595829"/>
    </source>
</evidence>
<gene>
    <name evidence="2" type="ORF">ACFPM3_11240</name>
</gene>
<comment type="caution">
    <text evidence="2">The sequence shown here is derived from an EMBL/GenBank/DDBJ whole genome shotgun (WGS) entry which is preliminary data.</text>
</comment>